<dbReference type="MGI" id="MGI:103163">
    <property type="gene designation" value="Azgp1"/>
</dbReference>
<evidence type="ECO:0000313" key="3">
    <source>
        <dbReference type="MGI" id="MGI:103163"/>
    </source>
</evidence>
<dbReference type="VEuPathDB" id="HostDB:ENSMUSG00000037053"/>
<reference evidence="2" key="3">
    <citation type="submission" date="2025-08" db="UniProtKB">
        <authorList>
            <consortium name="Ensembl"/>
        </authorList>
    </citation>
    <scope>IDENTIFICATION</scope>
    <source>
        <strain evidence="2">C57BL/6J</strain>
    </source>
</reference>
<protein>
    <submittedName>
        <fullName evidence="2">Alpha-2-glycoprotein 1, zinc</fullName>
    </submittedName>
</protein>
<dbReference type="Antibodypedia" id="848">
    <property type="antibodies" value="371 antibodies from 34 providers"/>
</dbReference>
<gene>
    <name evidence="2 3" type="primary">Azgp1</name>
</gene>
<reference evidence="2 4" key="1">
    <citation type="journal article" date="2009" name="PLoS Biol.">
        <title>Lineage-specific biology revealed by a finished genome assembly of the mouse.</title>
        <authorList>
            <consortium name="Mouse Genome Sequencing Consortium"/>
            <person name="Church D.M."/>
            <person name="Goodstadt L."/>
            <person name="Hillier L.W."/>
            <person name="Zody M.C."/>
            <person name="Goldstein S."/>
            <person name="She X."/>
            <person name="Bult C.J."/>
            <person name="Agarwala R."/>
            <person name="Cherry J.L."/>
            <person name="DiCuccio M."/>
            <person name="Hlavina W."/>
            <person name="Kapustin Y."/>
            <person name="Meric P."/>
            <person name="Maglott D."/>
            <person name="Birtle Z."/>
            <person name="Marques A.C."/>
            <person name="Graves T."/>
            <person name="Zhou S."/>
            <person name="Teague B."/>
            <person name="Potamousis K."/>
            <person name="Churas C."/>
            <person name="Place M."/>
            <person name="Herschleb J."/>
            <person name="Runnheim R."/>
            <person name="Forrest D."/>
            <person name="Amos-Landgraf J."/>
            <person name="Schwartz D.C."/>
            <person name="Cheng Z."/>
            <person name="Lindblad-Toh K."/>
            <person name="Eichler E.E."/>
            <person name="Ponting C.P."/>
        </authorList>
    </citation>
    <scope>NUCLEOTIDE SEQUENCE [LARGE SCALE GENOMIC DNA]</scope>
    <source>
        <strain evidence="2 4">C57BL/6J</strain>
    </source>
</reference>
<feature type="chain" id="PRO_5002545863" evidence="1">
    <location>
        <begin position="18"/>
        <end position="56"/>
    </location>
</feature>
<dbReference type="Proteomes" id="UP000000589">
    <property type="component" value="Chromosome 5"/>
</dbReference>
<keyword evidence="4" id="KW-1185">Reference proteome</keyword>
<organism evidence="2 4">
    <name type="scientific">Mus musculus</name>
    <name type="common">Mouse</name>
    <dbReference type="NCBI Taxonomy" id="10090"/>
    <lineage>
        <taxon>Eukaryota</taxon>
        <taxon>Metazoa</taxon>
        <taxon>Chordata</taxon>
        <taxon>Craniata</taxon>
        <taxon>Vertebrata</taxon>
        <taxon>Euteleostomi</taxon>
        <taxon>Mammalia</taxon>
        <taxon>Eutheria</taxon>
        <taxon>Euarchontoglires</taxon>
        <taxon>Glires</taxon>
        <taxon>Rodentia</taxon>
        <taxon>Myomorpha</taxon>
        <taxon>Muroidea</taxon>
        <taxon>Muridae</taxon>
        <taxon>Murinae</taxon>
        <taxon>Mus</taxon>
        <taxon>Mus</taxon>
    </lineage>
</organism>
<dbReference type="GeneTree" id="ENSGT01120000271828"/>
<name>A0A0G2JDI8_MOUSE</name>
<reference evidence="2" key="4">
    <citation type="submission" date="2025-09" db="UniProtKB">
        <authorList>
            <consortium name="Ensembl"/>
        </authorList>
    </citation>
    <scope>IDENTIFICATION</scope>
    <source>
        <strain evidence="2">C57BL/6J</strain>
    </source>
</reference>
<proteinExistence type="predicted"/>
<dbReference type="AlphaFoldDB" id="A0A0G2JDI8"/>
<dbReference type="AGR" id="MGI:103163"/>
<evidence type="ECO:0000313" key="2">
    <source>
        <dbReference type="Ensembl" id="ENSMUSP00000142385.2"/>
    </source>
</evidence>
<evidence type="ECO:0000313" key="4">
    <source>
        <dbReference type="Proteomes" id="UP000000589"/>
    </source>
</evidence>
<sequence length="56" mass="6278">MVPVLLSLPLLLGPAVFQETATAGRQSLWDLGARWKEWRTGRRKASFRGPGRRSSL</sequence>
<accession>A0A0G2JDI8</accession>
<evidence type="ECO:0000256" key="1">
    <source>
        <dbReference type="SAM" id="SignalP"/>
    </source>
</evidence>
<dbReference type="Bgee" id="ENSMUSG00000037053">
    <property type="expression patterns" value="Expressed in left lobe of liver and 82 other cell types or tissues"/>
</dbReference>
<feature type="signal peptide" evidence="1">
    <location>
        <begin position="1"/>
        <end position="17"/>
    </location>
</feature>
<keyword evidence="1" id="KW-0732">Signal</keyword>
<reference evidence="2 4" key="2">
    <citation type="journal article" date="2011" name="PLoS Biol.">
        <title>Modernizing reference genome assemblies.</title>
        <authorList>
            <person name="Church D.M."/>
            <person name="Schneider V.A."/>
            <person name="Graves T."/>
            <person name="Auger K."/>
            <person name="Cunningham F."/>
            <person name="Bouk N."/>
            <person name="Chen H.C."/>
            <person name="Agarwala R."/>
            <person name="McLaren W.M."/>
            <person name="Ritchie G.R."/>
            <person name="Albracht D."/>
            <person name="Kremitzki M."/>
            <person name="Rock S."/>
            <person name="Kotkiewicz H."/>
            <person name="Kremitzki C."/>
            <person name="Wollam A."/>
            <person name="Trani L."/>
            <person name="Fulton L."/>
            <person name="Fulton R."/>
            <person name="Matthews L."/>
            <person name="Whitehead S."/>
            <person name="Chow W."/>
            <person name="Torrance J."/>
            <person name="Dunn M."/>
            <person name="Harden G."/>
            <person name="Threadgold G."/>
            <person name="Wood J."/>
            <person name="Collins J."/>
            <person name="Heath P."/>
            <person name="Griffiths G."/>
            <person name="Pelan S."/>
            <person name="Grafham D."/>
            <person name="Eichler E.E."/>
            <person name="Weinstock G."/>
            <person name="Mardis E.R."/>
            <person name="Wilson R.K."/>
            <person name="Howe K."/>
            <person name="Flicek P."/>
            <person name="Hubbard T."/>
        </authorList>
    </citation>
    <scope>NUCLEOTIDE SEQUENCE [LARGE SCALE GENOMIC DNA]</scope>
    <source>
        <strain evidence="2 4">C57BL/6J</strain>
    </source>
</reference>
<dbReference type="Ensembl" id="ENSMUST00000197571.2">
    <property type="protein sequence ID" value="ENSMUSP00000142385.2"/>
    <property type="gene ID" value="ENSMUSG00000037053.7"/>
</dbReference>
<dbReference type="ExpressionAtlas" id="A0A0G2JDI8">
    <property type="expression patterns" value="baseline and differential"/>
</dbReference>